<gene>
    <name evidence="1" type="ORF">SAMN05444169_3945</name>
</gene>
<dbReference type="SUPFAM" id="SSF55298">
    <property type="entry name" value="YjgF-like"/>
    <property type="match status" value="1"/>
</dbReference>
<dbReference type="GO" id="GO:0005829">
    <property type="term" value="C:cytosol"/>
    <property type="evidence" value="ECO:0007669"/>
    <property type="project" value="TreeGrafter"/>
</dbReference>
<dbReference type="PANTHER" id="PTHR11803:SF39">
    <property type="entry name" value="2-IMINOBUTANOATE_2-IMINOPROPANOATE DEAMINASE"/>
    <property type="match status" value="1"/>
</dbReference>
<dbReference type="EMBL" id="LT670818">
    <property type="protein sequence ID" value="SHG74802.1"/>
    <property type="molecule type" value="Genomic_DNA"/>
</dbReference>
<reference evidence="1 2" key="1">
    <citation type="submission" date="2016-11" db="EMBL/GenBank/DDBJ databases">
        <authorList>
            <person name="Jaros S."/>
            <person name="Januszkiewicz K."/>
            <person name="Wedrychowicz H."/>
        </authorList>
    </citation>
    <scope>NUCLEOTIDE SEQUENCE [LARGE SCALE GENOMIC DNA]</scope>
    <source>
        <strain evidence="1 2">GAS242</strain>
    </source>
</reference>
<evidence type="ECO:0000313" key="1">
    <source>
        <dbReference type="EMBL" id="SHG74802.1"/>
    </source>
</evidence>
<dbReference type="OrthoDB" id="9808943at2"/>
<dbReference type="Proteomes" id="UP000190675">
    <property type="component" value="Chromosome I"/>
</dbReference>
<protein>
    <submittedName>
        <fullName evidence="1">Enamine deaminase RidA, house cleaning of reactive enamine intermediates, YjgF/YER057c/UK114 family</fullName>
    </submittedName>
</protein>
<dbReference type="PANTHER" id="PTHR11803">
    <property type="entry name" value="2-IMINOBUTANOATE/2-IMINOPROPANOATE DEAMINASE RIDA"/>
    <property type="match status" value="1"/>
</dbReference>
<dbReference type="InterPro" id="IPR006175">
    <property type="entry name" value="YjgF/YER057c/UK114"/>
</dbReference>
<dbReference type="GO" id="GO:0019239">
    <property type="term" value="F:deaminase activity"/>
    <property type="evidence" value="ECO:0007669"/>
    <property type="project" value="TreeGrafter"/>
</dbReference>
<organism evidence="1 2">
    <name type="scientific">Bradyrhizobium erythrophlei</name>
    <dbReference type="NCBI Taxonomy" id="1437360"/>
    <lineage>
        <taxon>Bacteria</taxon>
        <taxon>Pseudomonadati</taxon>
        <taxon>Pseudomonadota</taxon>
        <taxon>Alphaproteobacteria</taxon>
        <taxon>Hyphomicrobiales</taxon>
        <taxon>Nitrobacteraceae</taxon>
        <taxon>Bradyrhizobium</taxon>
    </lineage>
</organism>
<dbReference type="RefSeq" id="WP_079567396.1">
    <property type="nucleotide sequence ID" value="NZ_LT670818.1"/>
</dbReference>
<proteinExistence type="predicted"/>
<evidence type="ECO:0000313" key="2">
    <source>
        <dbReference type="Proteomes" id="UP000190675"/>
    </source>
</evidence>
<dbReference type="AlphaFoldDB" id="A0A1M5MC55"/>
<name>A0A1M5MC55_9BRAD</name>
<dbReference type="Pfam" id="PF01042">
    <property type="entry name" value="Ribonuc_L-PSP"/>
    <property type="match status" value="1"/>
</dbReference>
<accession>A0A1M5MC55</accession>
<dbReference type="CDD" id="cd00448">
    <property type="entry name" value="YjgF_YER057c_UK114_family"/>
    <property type="match status" value="1"/>
</dbReference>
<dbReference type="Gene3D" id="3.30.1330.40">
    <property type="entry name" value="RutC-like"/>
    <property type="match status" value="1"/>
</dbReference>
<dbReference type="InterPro" id="IPR035959">
    <property type="entry name" value="RutC-like_sf"/>
</dbReference>
<sequence>MFTVVDTGLAQSKAPVNGTVRAGNMIYTAQVPRDPKTGEMTGGDIKVQMRQTMTNLKQAIEAGGGRLTDVVQVLVYLIDGADGAGMNEVYKEFFPAPYPSRATVVVKELMGPTMRVELIAHAYLGS</sequence>